<dbReference type="AlphaFoldDB" id="A0A4P9WKZ5"/>
<gene>
    <name evidence="2" type="ORF">BDK51DRAFT_21961</name>
</gene>
<proteinExistence type="predicted"/>
<dbReference type="PANTHER" id="PTHR21207">
    <property type="entry name" value="PARKIN COREGULATED GENE PROTEIN PARK2 COREGULATED"/>
    <property type="match status" value="1"/>
</dbReference>
<dbReference type="InterPro" id="IPR019399">
    <property type="entry name" value="Parkin_co-regulated_protein"/>
</dbReference>
<dbReference type="Pfam" id="PF10274">
    <property type="entry name" value="ParcG"/>
    <property type="match status" value="1"/>
</dbReference>
<dbReference type="OrthoDB" id="10258089at2759"/>
<dbReference type="PANTHER" id="PTHR21207:SF1">
    <property type="entry name" value="PACRG-LIKE PROTEIN"/>
    <property type="match status" value="1"/>
</dbReference>
<organism evidence="2 3">
    <name type="scientific">Blyttiomyces helicus</name>
    <dbReference type="NCBI Taxonomy" id="388810"/>
    <lineage>
        <taxon>Eukaryota</taxon>
        <taxon>Fungi</taxon>
        <taxon>Fungi incertae sedis</taxon>
        <taxon>Chytridiomycota</taxon>
        <taxon>Chytridiomycota incertae sedis</taxon>
        <taxon>Chytridiomycetes</taxon>
        <taxon>Chytridiomycetes incertae sedis</taxon>
        <taxon>Blyttiomyces</taxon>
    </lineage>
</organism>
<feature type="region of interest" description="Disordered" evidence="1">
    <location>
        <begin position="1"/>
        <end position="48"/>
    </location>
</feature>
<dbReference type="SUPFAM" id="SSF48371">
    <property type="entry name" value="ARM repeat"/>
    <property type="match status" value="1"/>
</dbReference>
<protein>
    <submittedName>
        <fullName evidence="2">PACRG-like protein-like protein</fullName>
    </submittedName>
</protein>
<dbReference type="EMBL" id="KZ994390">
    <property type="protein sequence ID" value="RKO93062.1"/>
    <property type="molecule type" value="Genomic_DNA"/>
</dbReference>
<reference evidence="3" key="1">
    <citation type="journal article" date="2018" name="Nat. Microbiol.">
        <title>Leveraging single-cell genomics to expand the fungal tree of life.</title>
        <authorList>
            <person name="Ahrendt S.R."/>
            <person name="Quandt C.A."/>
            <person name="Ciobanu D."/>
            <person name="Clum A."/>
            <person name="Salamov A."/>
            <person name="Andreopoulos B."/>
            <person name="Cheng J.F."/>
            <person name="Woyke T."/>
            <person name="Pelin A."/>
            <person name="Henrissat B."/>
            <person name="Reynolds N.K."/>
            <person name="Benny G.L."/>
            <person name="Smith M.E."/>
            <person name="James T.Y."/>
            <person name="Grigoriev I.V."/>
        </authorList>
    </citation>
    <scope>NUCLEOTIDE SEQUENCE [LARGE SCALE GENOMIC DNA]</scope>
</reference>
<evidence type="ECO:0000313" key="3">
    <source>
        <dbReference type="Proteomes" id="UP000269721"/>
    </source>
</evidence>
<dbReference type="Gene3D" id="1.25.10.10">
    <property type="entry name" value="Leucine-rich Repeat Variant"/>
    <property type="match status" value="1"/>
</dbReference>
<sequence length="220" mass="23623">MLSRTPTGRTDPKAKDASTPAEAPRAGLAKKPSDRLNPKAVNPMGTEKHKTAFSSTYAKGGIPCRLSHGSVKHKLSWTRAPENLPYNPLLATFIEGLKETKHPYTFVVREGIKEMLAATGAAAKVVPLISSIVPPLRAALVEKDSTIFISAVNCLTLLMELLGVQMVPFLSMLIPPLASRALAPDVRKHVGDALRVIEVAGGEGALKILRDKVPTYSPIF</sequence>
<keyword evidence="3" id="KW-1185">Reference proteome</keyword>
<evidence type="ECO:0000313" key="2">
    <source>
        <dbReference type="EMBL" id="RKO93062.1"/>
    </source>
</evidence>
<dbReference type="InterPro" id="IPR016024">
    <property type="entry name" value="ARM-type_fold"/>
</dbReference>
<dbReference type="Proteomes" id="UP000269721">
    <property type="component" value="Unassembled WGS sequence"/>
</dbReference>
<dbReference type="InterPro" id="IPR011989">
    <property type="entry name" value="ARM-like"/>
</dbReference>
<name>A0A4P9WKZ5_9FUNG</name>
<evidence type="ECO:0000256" key="1">
    <source>
        <dbReference type="SAM" id="MobiDB-lite"/>
    </source>
</evidence>
<accession>A0A4P9WKZ5</accession>